<dbReference type="PANTHER" id="PTHR18964">
    <property type="entry name" value="ROK (REPRESSOR, ORF, KINASE) FAMILY"/>
    <property type="match status" value="1"/>
</dbReference>
<comment type="similarity">
    <text evidence="1">Belongs to the ROK (NagC/XylR) family.</text>
</comment>
<dbReference type="EMBL" id="JAGUCO010000016">
    <property type="protein sequence ID" value="MBS2099883.1"/>
    <property type="molecule type" value="Genomic_DNA"/>
</dbReference>
<organism evidence="2 3">
    <name type="scientific">Carboxylicivirga linearis</name>
    <dbReference type="NCBI Taxonomy" id="1628157"/>
    <lineage>
        <taxon>Bacteria</taxon>
        <taxon>Pseudomonadati</taxon>
        <taxon>Bacteroidota</taxon>
        <taxon>Bacteroidia</taxon>
        <taxon>Marinilabiliales</taxon>
        <taxon>Marinilabiliaceae</taxon>
        <taxon>Carboxylicivirga</taxon>
    </lineage>
</organism>
<dbReference type="InterPro" id="IPR036388">
    <property type="entry name" value="WH-like_DNA-bd_sf"/>
</dbReference>
<comment type="caution">
    <text evidence="2">The sequence shown here is derived from an EMBL/GenBank/DDBJ whole genome shotgun (WGS) entry which is preliminary data.</text>
</comment>
<dbReference type="PANTHER" id="PTHR18964:SF149">
    <property type="entry name" value="BIFUNCTIONAL UDP-N-ACETYLGLUCOSAMINE 2-EPIMERASE_N-ACETYLMANNOSAMINE KINASE"/>
    <property type="match status" value="1"/>
</dbReference>
<evidence type="ECO:0000313" key="2">
    <source>
        <dbReference type="EMBL" id="MBS2099883.1"/>
    </source>
</evidence>
<proteinExistence type="inferred from homology"/>
<dbReference type="SUPFAM" id="SSF46785">
    <property type="entry name" value="Winged helix' DNA-binding domain"/>
    <property type="match status" value="1"/>
</dbReference>
<dbReference type="InterPro" id="IPR036390">
    <property type="entry name" value="WH_DNA-bd_sf"/>
</dbReference>
<dbReference type="Gene3D" id="3.30.420.40">
    <property type="match status" value="2"/>
</dbReference>
<reference evidence="2 3" key="1">
    <citation type="journal article" date="2015" name="Int. J. Syst. Evol. Microbiol.">
        <title>Carboxylicivirga linearis sp. nov., isolated from a sea cucumber culture pond.</title>
        <authorList>
            <person name="Wang F.Q."/>
            <person name="Zhou Y.X."/>
            <person name="Lin X.Z."/>
            <person name="Chen G.J."/>
            <person name="Du Z.J."/>
        </authorList>
    </citation>
    <scope>NUCLEOTIDE SEQUENCE [LARGE SCALE GENOMIC DNA]</scope>
    <source>
        <strain evidence="2 3">FB218</strain>
    </source>
</reference>
<dbReference type="Proteomes" id="UP000708576">
    <property type="component" value="Unassembled WGS sequence"/>
</dbReference>
<gene>
    <name evidence="2" type="ORF">KEM10_16460</name>
</gene>
<accession>A0ABS5JYE9</accession>
<name>A0ABS5JYE9_9BACT</name>
<dbReference type="InterPro" id="IPR043129">
    <property type="entry name" value="ATPase_NBD"/>
</dbReference>
<evidence type="ECO:0000313" key="3">
    <source>
        <dbReference type="Proteomes" id="UP000708576"/>
    </source>
</evidence>
<sequence>MSQLNLDTAVIDQLKGVEKKKYLLKIRILKALFVNGPQTVSWICKNVKVSSPNAMSILNEMLARNIIEKKGFGKSIGGRKPDLYGFVSTSLFIVAIELSVYQMRISIFNAINEQVVEAEEYSLYLDNNESTLDTIIDRTNSLINKTKIDHKKLLGIGISMPGLVDSEKGVNYTFLNYNNRPITEIIQNKIGCPVFIENDAKAMALAEHILGSAKGVNDFLLLFIDMGVGLGMVLNGKLYRGAMGFAGEFSHIPIVEDGKLCECGKLGCLQTVASGINIISMVEEGVQQGITSIQLDDVDKTSKYKELIKVINAAVEGDQYAIRILDETGKILGKGISTLIQLFNPKSIVLSGILSESGDLITNPIKQGINTHAMKQISEHVKIEISKFGKELGLYGALAIVMDKIFEEYIK</sequence>
<keyword evidence="3" id="KW-1185">Reference proteome</keyword>
<dbReference type="RefSeq" id="WP_212217125.1">
    <property type="nucleotide sequence ID" value="NZ_JAGUCO010000016.1"/>
</dbReference>
<dbReference type="InterPro" id="IPR000600">
    <property type="entry name" value="ROK"/>
</dbReference>
<evidence type="ECO:0000256" key="1">
    <source>
        <dbReference type="ARBA" id="ARBA00006479"/>
    </source>
</evidence>
<dbReference type="Gene3D" id="1.10.10.10">
    <property type="entry name" value="Winged helix-like DNA-binding domain superfamily/Winged helix DNA-binding domain"/>
    <property type="match status" value="1"/>
</dbReference>
<protein>
    <submittedName>
        <fullName evidence="2">ROK family transcriptional regulator</fullName>
    </submittedName>
</protein>
<dbReference type="Pfam" id="PF00480">
    <property type="entry name" value="ROK"/>
    <property type="match status" value="1"/>
</dbReference>
<dbReference type="SUPFAM" id="SSF53067">
    <property type="entry name" value="Actin-like ATPase domain"/>
    <property type="match status" value="1"/>
</dbReference>